<reference evidence="11 12" key="1">
    <citation type="submission" date="2018-11" db="EMBL/GenBank/DDBJ databases">
        <authorList>
            <person name="Wuyts S."/>
        </authorList>
    </citation>
    <scope>NUCLEOTIDE SEQUENCE [LARGE SCALE GENOMIC DNA]</scope>
    <source>
        <strain evidence="11">Lactobacillus mudanjiangensis AMBF249</strain>
    </source>
</reference>
<dbReference type="RefSeq" id="WP_165450065.1">
    <property type="nucleotide sequence ID" value="NZ_UYIG01000130.1"/>
</dbReference>
<dbReference type="SUPFAM" id="SSF49401">
    <property type="entry name" value="Bacterial adhesins"/>
    <property type="match status" value="2"/>
</dbReference>
<evidence type="ECO:0000256" key="1">
    <source>
        <dbReference type="ARBA" id="ARBA00007257"/>
    </source>
</evidence>
<dbReference type="CDD" id="cd00222">
    <property type="entry name" value="CollagenBindB"/>
    <property type="match status" value="3"/>
</dbReference>
<dbReference type="Gene3D" id="2.60.40.1140">
    <property type="entry name" value="Collagen-binding surface protein Cna, B-type domain"/>
    <property type="match status" value="3"/>
</dbReference>
<dbReference type="InterPro" id="IPR041171">
    <property type="entry name" value="SDR_Ig"/>
</dbReference>
<dbReference type="InterPro" id="IPR041033">
    <property type="entry name" value="SpaA_PFL_dom_1"/>
</dbReference>
<name>A0A660E537_9LACO</name>
<keyword evidence="5" id="KW-0472">Membrane</keyword>
<feature type="transmembrane region" description="Helical" evidence="5">
    <location>
        <begin position="1326"/>
        <end position="1345"/>
    </location>
</feature>
<dbReference type="GO" id="GO:0005518">
    <property type="term" value="F:collagen binding"/>
    <property type="evidence" value="ECO:0007669"/>
    <property type="project" value="InterPro"/>
</dbReference>
<feature type="domain" description="SpaA-like prealbumin fold" evidence="9">
    <location>
        <begin position="733"/>
        <end position="808"/>
    </location>
</feature>
<feature type="compositionally biased region" description="Polar residues" evidence="4">
    <location>
        <begin position="1292"/>
        <end position="1319"/>
    </location>
</feature>
<dbReference type="Pfam" id="PF05737">
    <property type="entry name" value="Collagen_bind"/>
    <property type="match status" value="1"/>
</dbReference>
<comment type="similarity">
    <text evidence="1">Belongs to the serine-aspartate repeat-containing protein (SDr) family.</text>
</comment>
<dbReference type="Proteomes" id="UP000289996">
    <property type="component" value="Unassembled WGS sequence"/>
</dbReference>
<evidence type="ECO:0000256" key="5">
    <source>
        <dbReference type="SAM" id="Phobius"/>
    </source>
</evidence>
<dbReference type="InterPro" id="IPR008454">
    <property type="entry name" value="Collagen-bd_Cna-like_B-typ_dom"/>
</dbReference>
<feature type="compositionally biased region" description="Low complexity" evidence="4">
    <location>
        <begin position="1210"/>
        <end position="1255"/>
    </location>
</feature>
<keyword evidence="5" id="KW-1133">Transmembrane helix</keyword>
<proteinExistence type="inferred from homology"/>
<evidence type="ECO:0000259" key="8">
    <source>
        <dbReference type="Pfam" id="PF05738"/>
    </source>
</evidence>
<feature type="domain" description="SpaA-like prealbumin fold" evidence="9">
    <location>
        <begin position="924"/>
        <end position="1005"/>
    </location>
</feature>
<feature type="domain" description="CNA-B" evidence="8">
    <location>
        <begin position="1021"/>
        <end position="1108"/>
    </location>
</feature>
<evidence type="ECO:0000259" key="9">
    <source>
        <dbReference type="Pfam" id="PF17802"/>
    </source>
</evidence>
<dbReference type="PANTHER" id="PTHR36108:SF13">
    <property type="entry name" value="COLOSSIN-B-RELATED"/>
    <property type="match status" value="1"/>
</dbReference>
<feature type="signal peptide" evidence="6">
    <location>
        <begin position="1"/>
        <end position="24"/>
    </location>
</feature>
<dbReference type="PANTHER" id="PTHR36108">
    <property type="entry name" value="COLOSSIN-B-RELATED"/>
    <property type="match status" value="1"/>
</dbReference>
<evidence type="ECO:0000256" key="6">
    <source>
        <dbReference type="SAM" id="SignalP"/>
    </source>
</evidence>
<feature type="region of interest" description="Disordered" evidence="4">
    <location>
        <begin position="1209"/>
        <end position="1319"/>
    </location>
</feature>
<evidence type="ECO:0000256" key="4">
    <source>
        <dbReference type="SAM" id="MobiDB-lite"/>
    </source>
</evidence>
<feature type="chain" id="PRO_5024898564" evidence="6">
    <location>
        <begin position="25"/>
        <end position="1350"/>
    </location>
</feature>
<evidence type="ECO:0000313" key="12">
    <source>
        <dbReference type="Proteomes" id="UP000289996"/>
    </source>
</evidence>
<feature type="region of interest" description="Disordered" evidence="4">
    <location>
        <begin position="37"/>
        <end position="173"/>
    </location>
</feature>
<dbReference type="EMBL" id="UYIG01000130">
    <property type="protein sequence ID" value="VDG29247.1"/>
    <property type="molecule type" value="Genomic_DNA"/>
</dbReference>
<dbReference type="Pfam" id="PF05738">
    <property type="entry name" value="Cna_B"/>
    <property type="match status" value="3"/>
</dbReference>
<feature type="domain" description="Collagen binding" evidence="7">
    <location>
        <begin position="383"/>
        <end position="503"/>
    </location>
</feature>
<feature type="domain" description="CNA-B" evidence="8">
    <location>
        <begin position="644"/>
        <end position="729"/>
    </location>
</feature>
<dbReference type="InterPro" id="IPR008966">
    <property type="entry name" value="Adhesion_dom_sf"/>
</dbReference>
<evidence type="ECO:0000313" key="11">
    <source>
        <dbReference type="EMBL" id="VDG29247.1"/>
    </source>
</evidence>
<feature type="domain" description="SpaA-like prealbumin fold" evidence="9">
    <location>
        <begin position="1121"/>
        <end position="1207"/>
    </location>
</feature>
<evidence type="ECO:0000256" key="2">
    <source>
        <dbReference type="ARBA" id="ARBA00022525"/>
    </source>
</evidence>
<evidence type="ECO:0000256" key="3">
    <source>
        <dbReference type="ARBA" id="ARBA00022729"/>
    </source>
</evidence>
<dbReference type="Pfam" id="PF17961">
    <property type="entry name" value="Big_8"/>
    <property type="match status" value="1"/>
</dbReference>
<organism evidence="11 12">
    <name type="scientific">Lactiplantibacillus mudanjiangensis</name>
    <dbReference type="NCBI Taxonomy" id="1296538"/>
    <lineage>
        <taxon>Bacteria</taxon>
        <taxon>Bacillati</taxon>
        <taxon>Bacillota</taxon>
        <taxon>Bacilli</taxon>
        <taxon>Lactobacillales</taxon>
        <taxon>Lactobacillaceae</taxon>
        <taxon>Lactiplantibacillus</taxon>
    </lineage>
</organism>
<dbReference type="InterPro" id="IPR008456">
    <property type="entry name" value="Collagen-bd_dom"/>
</dbReference>
<feature type="domain" description="SDR-like Ig" evidence="10">
    <location>
        <begin position="278"/>
        <end position="368"/>
    </location>
</feature>
<dbReference type="Gene3D" id="2.60.40.10">
    <property type="entry name" value="Immunoglobulins"/>
    <property type="match status" value="4"/>
</dbReference>
<dbReference type="SUPFAM" id="SSF49478">
    <property type="entry name" value="Cna protein B-type domain"/>
    <property type="match status" value="7"/>
</dbReference>
<keyword evidence="2" id="KW-0964">Secreted</keyword>
<feature type="compositionally biased region" description="Low complexity" evidence="4">
    <location>
        <begin position="1267"/>
        <end position="1291"/>
    </location>
</feature>
<feature type="domain" description="CNA-B" evidence="8">
    <location>
        <begin position="832"/>
        <end position="919"/>
    </location>
</feature>
<evidence type="ECO:0000259" key="7">
    <source>
        <dbReference type="Pfam" id="PF05737"/>
    </source>
</evidence>
<dbReference type="InterPro" id="IPR013783">
    <property type="entry name" value="Ig-like_fold"/>
</dbReference>
<dbReference type="Gene3D" id="2.60.40.740">
    <property type="match status" value="1"/>
</dbReference>
<feature type="domain" description="SpaA-like prealbumin fold" evidence="9">
    <location>
        <begin position="540"/>
        <end position="615"/>
    </location>
</feature>
<dbReference type="Pfam" id="PF17802">
    <property type="entry name" value="SpaA"/>
    <property type="match status" value="4"/>
</dbReference>
<keyword evidence="5" id="KW-0812">Transmembrane</keyword>
<sequence>MRLKKFLVGTATLLTLLAANTAKADTTSNTATTATTDADTATTSAKSVTAAKQVTLQSGSTTDESTSTDTDSTSGSGQSTNTSSATDSSSNADSSTSSQDNVSSSTNNSSHTSSSVDETQSSDSTSNSSNDGTKSNATDTSSTTNQDTSSNDSSSNTNQANTSNNQGTTGIQATDTTVADSDVDVDQSASDVQAAATASQVQAKSSEAETSNQQSNITMYSAVVTSLDGLGSLSNGTMSFKNLKLALSRSTVVVNGLGADDATISDGTNIYTSSDSLDYYSTYFVRYYWSIPDGEVINDGDTATVTLPSNVLTTGATAGTTFDVTDMHTNQVIGTATVMADGTTALLTFNDYYAKNPADSRQGTLSFNVRGTTKSSGDSSFVMNKVGWLDNSSTSDGHTGYWQIIINPNAETWTNVSITDNIGLYQTYKNDLWVESGTYVNGGITNTTRLTAGVDYTLTATGNELKITFTNPITTAINIEYSVALEDNHVYTNNATMAYKPADGEKDPGTGEIKTTTANSTGSFASGGNGTATSIDNMAILTKTDSETGVPVAGAVYSLYTADSNSRLLRSGITTGKTGQATINKLVSGSYILRETQAPDGYALNTDSISFVVSSPTANSDGTYTPVTVQLTTTDTPVERTSLNVTKVWTDVPTGTSTPAVIVTLYRNGDKTDQTLTLDSTNSYQGSFSNLAVTDNFGKDYTYTVQETVPDGYTSSQTTTGDTVTITNTYQYGQITLTKVGSDDANAGLAGATFELRQADGTVVDTQTTGTDGTATFTKVAQGTYTLVETQAPTGYQLAKSQTVTIGGAANVSTNYQVATTIMDTKIATTNITVNKVWAGVASDATTPDVTVTLYAGGQATDQTLTLTKADGYTGQFTNLATTDTTGHSITYTVVETPVAGYTTSGGDIVDGVATFTNTLQTNSLKVTKVDSESGAVLAGATFELKNGTTVIATATTDDQGVATFTGLTSGTYTLHEATAPTGYSLATDQAVTVDATSTTAATITVEDVKTTTPVTPTTTITVNKHWANTAANAKTPDVTVTLVANGESTGKTLTLTTANGYTGQFTDLATEDSDGTAINYTVVETPVAGYTLTGNTMSNGVITLTNTADDVPVTPVTPTGSITVTKVDSQTKAILAGATFKLVNATGETVTTGTTDAKGQVTFSDLALGTYQVIETSAPTGYTLNTTAQNVTVLADQTSTVTIEDTAIPTTPVTPDTPKKPNVPTTPTKPSVPTTPTTPSVPTVPPVKVVPTKPGDTFGEYEGGITPNTPTSKTNKPTTPTTTVKTTTTTISQGATLQPSVGQSESANTATKSTLPQTDEQASSVWTWLGLLSLVLVGLGYGYVRKQQA</sequence>
<accession>A0A660E537</accession>
<keyword evidence="12" id="KW-1185">Reference proteome</keyword>
<keyword evidence="3 6" id="KW-0732">Signal</keyword>
<protein>
    <submittedName>
        <fullName evidence="11">Cell surface protein [Lactobacillus brevis]</fullName>
    </submittedName>
</protein>
<dbReference type="NCBIfam" id="TIGR01167">
    <property type="entry name" value="LPXTG_anchor"/>
    <property type="match status" value="1"/>
</dbReference>
<evidence type="ECO:0000259" key="10">
    <source>
        <dbReference type="Pfam" id="PF17961"/>
    </source>
</evidence>
<gene>
    <name evidence="11" type="ORF">MUDAN_MDHGFNIF_00928</name>
</gene>